<evidence type="ECO:0000313" key="2">
    <source>
        <dbReference type="EMBL" id="GAA1518160.1"/>
    </source>
</evidence>
<keyword evidence="3" id="KW-1185">Reference proteome</keyword>
<feature type="domain" description="Methyltransferase type 11" evidence="1">
    <location>
        <begin position="151"/>
        <end position="198"/>
    </location>
</feature>
<dbReference type="InterPro" id="IPR013216">
    <property type="entry name" value="Methyltransf_11"/>
</dbReference>
<evidence type="ECO:0000313" key="3">
    <source>
        <dbReference type="Proteomes" id="UP001501470"/>
    </source>
</evidence>
<dbReference type="CDD" id="cd02440">
    <property type="entry name" value="AdoMet_MTases"/>
    <property type="match status" value="1"/>
</dbReference>
<gene>
    <name evidence="2" type="ORF">GCM10009827_036580</name>
</gene>
<dbReference type="InterPro" id="IPR029063">
    <property type="entry name" value="SAM-dependent_MTases_sf"/>
</dbReference>
<name>A0ABP4LAT7_9ACTN</name>
<dbReference type="SUPFAM" id="SSF53335">
    <property type="entry name" value="S-adenosyl-L-methionine-dependent methyltransferases"/>
    <property type="match status" value="1"/>
</dbReference>
<evidence type="ECO:0000259" key="1">
    <source>
        <dbReference type="Pfam" id="PF08241"/>
    </source>
</evidence>
<proteinExistence type="predicted"/>
<accession>A0ABP4LAT7</accession>
<protein>
    <recommendedName>
        <fullName evidence="1">Methyltransferase type 11 domain-containing protein</fullName>
    </recommendedName>
</protein>
<reference evidence="3" key="1">
    <citation type="journal article" date="2019" name="Int. J. Syst. Evol. Microbiol.">
        <title>The Global Catalogue of Microorganisms (GCM) 10K type strain sequencing project: providing services to taxonomists for standard genome sequencing and annotation.</title>
        <authorList>
            <consortium name="The Broad Institute Genomics Platform"/>
            <consortium name="The Broad Institute Genome Sequencing Center for Infectious Disease"/>
            <person name="Wu L."/>
            <person name="Ma J."/>
        </authorList>
    </citation>
    <scope>NUCLEOTIDE SEQUENCE [LARGE SCALE GENOMIC DNA]</scope>
    <source>
        <strain evidence="3">JCM 15933</strain>
    </source>
</reference>
<dbReference type="Gene3D" id="3.40.50.150">
    <property type="entry name" value="Vaccinia Virus protein VP39"/>
    <property type="match status" value="1"/>
</dbReference>
<dbReference type="EMBL" id="BAAAQD010000006">
    <property type="protein sequence ID" value="GAA1518160.1"/>
    <property type="molecule type" value="Genomic_DNA"/>
</dbReference>
<comment type="caution">
    <text evidence="2">The sequence shown here is derived from an EMBL/GenBank/DDBJ whole genome shotgun (WGS) entry which is preliminary data.</text>
</comment>
<dbReference type="Pfam" id="PF08241">
    <property type="entry name" value="Methyltransf_11"/>
    <property type="match status" value="1"/>
</dbReference>
<sequence>MMNDTVTDAPAMEPTAAGRQARLAQVLACPACHAPLQLDGGEIVACAACGHTGKRLWKNGSGQLKFGGFDSEELTADALNRIKEHVKKRFNKVYPTAIKVLSPVMDRNLIMPFLRSFNLEHDLVADFGCGTHRRDQRVICMDGGTYPNVDIVTDLRRLPLAEGSLAGGISIAVLEHVPDPAAHIAEMHRVLRPGGRMLVFVPFMQPFHASPYDFQRYTEVGLREQFPQFEVLSVKVGAGPTSGMLWTLQEWLAMLLSFGSMRLYRAILPLTWILSPLKLLDLLLAHHPAAAVTASGFVIEVRKPA</sequence>
<organism evidence="2 3">
    <name type="scientific">Dactylosporangium maewongense</name>
    <dbReference type="NCBI Taxonomy" id="634393"/>
    <lineage>
        <taxon>Bacteria</taxon>
        <taxon>Bacillati</taxon>
        <taxon>Actinomycetota</taxon>
        <taxon>Actinomycetes</taxon>
        <taxon>Micromonosporales</taxon>
        <taxon>Micromonosporaceae</taxon>
        <taxon>Dactylosporangium</taxon>
    </lineage>
</organism>
<dbReference type="Proteomes" id="UP001501470">
    <property type="component" value="Unassembled WGS sequence"/>
</dbReference>